<dbReference type="AlphaFoldDB" id="A0A6J4JZE6"/>
<dbReference type="EMBL" id="CADCTM010000763">
    <property type="protein sequence ID" value="CAA9291437.1"/>
    <property type="molecule type" value="Genomic_DNA"/>
</dbReference>
<sequence length="46" mass="5373">MRCDRLSPFMTFYSSVIPLTTVAPKPQRRKMLEDEFQPVVRVDSEA</sequence>
<organism evidence="1">
    <name type="scientific">uncultured Coleofasciculus sp</name>
    <dbReference type="NCBI Taxonomy" id="1267456"/>
    <lineage>
        <taxon>Bacteria</taxon>
        <taxon>Bacillati</taxon>
        <taxon>Cyanobacteriota</taxon>
        <taxon>Cyanophyceae</taxon>
        <taxon>Coleofasciculales</taxon>
        <taxon>Coleofasciculaceae</taxon>
        <taxon>Coleofasciculus</taxon>
        <taxon>environmental samples</taxon>
    </lineage>
</organism>
<protein>
    <submittedName>
        <fullName evidence="1">Uncharacterized protein</fullName>
    </submittedName>
</protein>
<name>A0A6J4JZE6_9CYAN</name>
<proteinExistence type="predicted"/>
<evidence type="ECO:0000313" key="1">
    <source>
        <dbReference type="EMBL" id="CAA9291437.1"/>
    </source>
</evidence>
<gene>
    <name evidence="1" type="ORF">AVDCRST_MAG92-4405</name>
</gene>
<reference evidence="1" key="1">
    <citation type="submission" date="2020-02" db="EMBL/GenBank/DDBJ databases">
        <authorList>
            <person name="Meier V. D."/>
        </authorList>
    </citation>
    <scope>NUCLEOTIDE SEQUENCE</scope>
    <source>
        <strain evidence="1">AVDCRST_MAG92</strain>
    </source>
</reference>
<accession>A0A6J4JZE6</accession>